<organism evidence="2 3">
    <name type="scientific">Campylobacter jejuni subsp. doylei</name>
    <dbReference type="NCBI Taxonomy" id="32021"/>
    <lineage>
        <taxon>Bacteria</taxon>
        <taxon>Pseudomonadati</taxon>
        <taxon>Campylobacterota</taxon>
        <taxon>Epsilonproteobacteria</taxon>
        <taxon>Campylobacterales</taxon>
        <taxon>Campylobacteraceae</taxon>
        <taxon>Campylobacter</taxon>
    </lineage>
</organism>
<evidence type="ECO:0000313" key="2">
    <source>
        <dbReference type="EMBL" id="AVL47973.1"/>
    </source>
</evidence>
<keyword evidence="1" id="KW-0175">Coiled coil</keyword>
<dbReference type="Proteomes" id="UP000239717">
    <property type="component" value="Chromosome"/>
</dbReference>
<reference evidence="3" key="1">
    <citation type="submission" date="2018-03" db="EMBL/GenBank/DDBJ databases">
        <title>FDA dAtabase for Regulatory Grade micrObial Sequences (FDA-ARGOS): Supporting development and validation of Infectious Disease Dx tests.</title>
        <authorList>
            <person name="Kerrigan L."/>
            <person name="Tallon L."/>
            <person name="Sadzewicz L."/>
            <person name="Sengamalay N."/>
            <person name="Ott S."/>
            <person name="Godinez A."/>
            <person name="Nagaraj S."/>
            <person name="Vavikolanu K."/>
            <person name="Vyas G."/>
            <person name="Nadendla S."/>
            <person name="George J."/>
            <person name="Sichtig H."/>
        </authorList>
    </citation>
    <scope>NUCLEOTIDE SEQUENCE [LARGE SCALE GENOMIC DNA]</scope>
    <source>
        <strain evidence="3">FDAARGOS_295</strain>
    </source>
</reference>
<dbReference type="AlphaFoldDB" id="A0AAD0HCW7"/>
<name>A0AAD0HCW7_CAMJU</name>
<dbReference type="EMBL" id="CP027403">
    <property type="protein sequence ID" value="AVL47973.1"/>
    <property type="molecule type" value="Genomic_DNA"/>
</dbReference>
<gene>
    <name evidence="2" type="ORF">CEP74_09710</name>
</gene>
<feature type="coiled-coil region" evidence="1">
    <location>
        <begin position="361"/>
        <end position="421"/>
    </location>
</feature>
<protein>
    <submittedName>
        <fullName evidence="2">Alpha-2,3-sialyltransferase</fullName>
    </submittedName>
</protein>
<proteinExistence type="predicted"/>
<sequence length="556" mass="65101">MNEKNVVLLGESHFAFKNGITQGILDTGFKCFNLSLGGTPSLQNLYELIRNKKLLENADLIITGSNTHDIAQYNSIDLFPKSYQAINWLYKELYFLKKKIICFIAPTPQKWLNKNCVKYVNTLHIKLAIKYGFNVININKKHLESSYSLIQRDEAHDFDFIMRELGRNIANNIENFSFPKKINIINDNPQFYFYPIEKAINLNFANFKFKQSWLCSEKVYCIKSKKVISFNKNTFNLNLLGIHLWNDSGICEIQIKNPKDQIFNRSLDSNFSYFFDIYDRQFKFTNDTKILNNGVNNINLISFFLASPEGNYHTEEIDLEALTNENIEIPKEYNFNHLIPPIKLYKEIIDEYYSIMVPVKLAPLQNQIKEKNNIISTLNQEKTTLQNELNSLPAKKQRLELANLEQDLKNKELQSFVLKKELGNKFVKNININYIDKNSAKSRIQNHLSYKLGQALIENSKSIFGYIRIPYVLSYIKDKHKFEQKAYEEKIKENPNLALPPLETYPDYNEALKEKECFTYKLGEALIQASKNWYGGGYIKFALKDVPRLKREFRKR</sequence>
<dbReference type="SUPFAM" id="SSF52266">
    <property type="entry name" value="SGNH hydrolase"/>
    <property type="match status" value="1"/>
</dbReference>
<evidence type="ECO:0000256" key="1">
    <source>
        <dbReference type="SAM" id="Coils"/>
    </source>
</evidence>
<evidence type="ECO:0000313" key="3">
    <source>
        <dbReference type="Proteomes" id="UP000239717"/>
    </source>
</evidence>
<accession>A0AAD0HCW7</accession>